<dbReference type="EMBL" id="CADIKI010000006">
    <property type="protein sequence ID" value="CAB3788116.1"/>
    <property type="molecule type" value="Genomic_DNA"/>
</dbReference>
<dbReference type="InterPro" id="IPR005586">
    <property type="entry name" value="ABC_trans_aux"/>
</dbReference>
<organism evidence="3 4">
    <name type="scientific">Paraburkholderia fynbosensis</name>
    <dbReference type="NCBI Taxonomy" id="1200993"/>
    <lineage>
        <taxon>Bacteria</taxon>
        <taxon>Pseudomonadati</taxon>
        <taxon>Pseudomonadota</taxon>
        <taxon>Betaproteobacteria</taxon>
        <taxon>Burkholderiales</taxon>
        <taxon>Burkholderiaceae</taxon>
        <taxon>Paraburkholderia</taxon>
    </lineage>
</organism>
<evidence type="ECO:0000313" key="4">
    <source>
        <dbReference type="Proteomes" id="UP000494252"/>
    </source>
</evidence>
<name>A0A6J5FY21_9BURK</name>
<dbReference type="RefSeq" id="WP_175159685.1">
    <property type="nucleotide sequence ID" value="NZ_CADIKI010000006.1"/>
</dbReference>
<protein>
    <recommendedName>
        <fullName evidence="2">ABC-type transport auxiliary lipoprotein component domain-containing protein</fullName>
    </recommendedName>
</protein>
<dbReference type="PROSITE" id="PS51257">
    <property type="entry name" value="PROKAR_LIPOPROTEIN"/>
    <property type="match status" value="1"/>
</dbReference>
<dbReference type="Pfam" id="PF03886">
    <property type="entry name" value="ABC_trans_aux"/>
    <property type="match status" value="1"/>
</dbReference>
<dbReference type="Proteomes" id="UP000494252">
    <property type="component" value="Unassembled WGS sequence"/>
</dbReference>
<evidence type="ECO:0000313" key="3">
    <source>
        <dbReference type="EMBL" id="CAB3788116.1"/>
    </source>
</evidence>
<keyword evidence="1" id="KW-0732">Signal</keyword>
<gene>
    <name evidence="3" type="ORF">LMG27177_02340</name>
</gene>
<dbReference type="Gene3D" id="3.40.50.10610">
    <property type="entry name" value="ABC-type transport auxiliary lipoprotein component"/>
    <property type="match status" value="1"/>
</dbReference>
<keyword evidence="4" id="KW-1185">Reference proteome</keyword>
<accession>A0A6J5FY21</accession>
<reference evidence="3 4" key="1">
    <citation type="submission" date="2020-04" db="EMBL/GenBank/DDBJ databases">
        <authorList>
            <person name="De Canck E."/>
        </authorList>
    </citation>
    <scope>NUCLEOTIDE SEQUENCE [LARGE SCALE GENOMIC DNA]</scope>
    <source>
        <strain evidence="3 4">LMG 27177</strain>
    </source>
</reference>
<evidence type="ECO:0000259" key="2">
    <source>
        <dbReference type="Pfam" id="PF03886"/>
    </source>
</evidence>
<sequence length="198" mass="20946">MRYAAACFRCLLIALVAGGLGGCKSPSASFYTLSPDRSLASSGATRSIAVVIGPVTIPDIVDRPQIVTRLGDNEVEVNEFARWAQPLSGDVGRVIAADLAVLLNSPQVSVYDTTRDPLGVWHVRIDVMRFESAPGRDVTVDVLWAVRPPAKGRTVTGRSVAREPVSGAGFEPMVAAHDRALASVSRDIAAALQANPVQ</sequence>
<dbReference type="AlphaFoldDB" id="A0A6J5FY21"/>
<proteinExistence type="predicted"/>
<dbReference type="SUPFAM" id="SSF159594">
    <property type="entry name" value="XCC0632-like"/>
    <property type="match status" value="1"/>
</dbReference>
<feature type="signal peptide" evidence="1">
    <location>
        <begin position="1"/>
        <end position="19"/>
    </location>
</feature>
<feature type="domain" description="ABC-type transport auxiliary lipoprotein component" evidence="2">
    <location>
        <begin position="31"/>
        <end position="189"/>
    </location>
</feature>
<evidence type="ECO:0000256" key="1">
    <source>
        <dbReference type="SAM" id="SignalP"/>
    </source>
</evidence>
<feature type="chain" id="PRO_5027050348" description="ABC-type transport auxiliary lipoprotein component domain-containing protein" evidence="1">
    <location>
        <begin position="20"/>
        <end position="198"/>
    </location>
</feature>